<dbReference type="GeneID" id="23563747"/>
<dbReference type="GO" id="GO:0005737">
    <property type="term" value="C:cytoplasm"/>
    <property type="evidence" value="ECO:0000318"/>
    <property type="project" value="GO_Central"/>
</dbReference>
<dbReference type="Pfam" id="PF00248">
    <property type="entry name" value="Aldo_ket_red"/>
    <property type="match status" value="1"/>
</dbReference>
<dbReference type="CDD" id="cd19077">
    <property type="entry name" value="AKR_AKR8A1-2"/>
    <property type="match status" value="1"/>
</dbReference>
<dbReference type="Proteomes" id="UP000000561">
    <property type="component" value="Chromosome 8"/>
</dbReference>
<evidence type="ECO:0000259" key="2">
    <source>
        <dbReference type="Pfam" id="PF00248"/>
    </source>
</evidence>
<accession>A0A0D1C4U0</accession>
<protein>
    <recommendedName>
        <fullName evidence="2">NADP-dependent oxidoreductase domain-containing protein</fullName>
    </recommendedName>
</protein>
<evidence type="ECO:0000313" key="3">
    <source>
        <dbReference type="EMBL" id="KIS68662.1"/>
    </source>
</evidence>
<dbReference type="PANTHER" id="PTHR43625:SF78">
    <property type="entry name" value="PYRIDOXAL REDUCTASE-RELATED"/>
    <property type="match status" value="1"/>
</dbReference>
<dbReference type="SUPFAM" id="SSF51430">
    <property type="entry name" value="NAD(P)-linked oxidoreductase"/>
    <property type="match status" value="1"/>
</dbReference>
<evidence type="ECO:0000256" key="1">
    <source>
        <dbReference type="ARBA" id="ARBA00023002"/>
    </source>
</evidence>
<dbReference type="AlphaFoldDB" id="A0A0D1C4U0"/>
<dbReference type="OMA" id="IDLYQPC"/>
<dbReference type="FunCoup" id="A0A0D1C4U0">
    <property type="interactions" value="221"/>
</dbReference>
<dbReference type="OrthoDB" id="37537at2759"/>
<evidence type="ECO:0000313" key="4">
    <source>
        <dbReference type="Proteomes" id="UP000000561"/>
    </source>
</evidence>
<dbReference type="eggNOG" id="KOG1575">
    <property type="taxonomic scope" value="Eukaryota"/>
</dbReference>
<gene>
    <name evidence="3" type="ORF">UMAG_03233</name>
</gene>
<name>A0A0D1C4U0_MYCMD</name>
<dbReference type="Gene3D" id="3.20.20.100">
    <property type="entry name" value="NADP-dependent oxidoreductase domain"/>
    <property type="match status" value="1"/>
</dbReference>
<proteinExistence type="predicted"/>
<dbReference type="GO" id="GO:0016491">
    <property type="term" value="F:oxidoreductase activity"/>
    <property type="evidence" value="ECO:0007669"/>
    <property type="project" value="UniProtKB-KW"/>
</dbReference>
<dbReference type="STRING" id="237631.A0A0D1C4U0"/>
<keyword evidence="1" id="KW-0560">Oxidoreductase</keyword>
<sequence length="368" mass="40164">MSPIPTIALGGSASHIQIGRVAFGCMGMTWCDPKDRTSDQQAFETIKTAVDSGSSLLNTGTFYGPQTDPYANLELLRRFYEAYPEYKSKTILSVKGGIPIANYRSKGMAGLTPDASLDALHDDLGAIREHLGTDHGGKEIDLYEMARRDTKVGIKQTMNNMLSLSSETYIDSEGKQQQGKRLFKHISLSELGLESIREAVSVAPIACVELEVSPWELGAFDQGIVSFCSSQKIPILAYSPTGKGILTGNIQSVDDLPESDIRRHMDRLQGENLAKNLELANEFKTLAKQHKPQVTPTQLGLAWLIASSHVIVPLPGTSKASRAQENAESANVQLDPDTKAKLDHKVKHFKTAGGRYNKAAREHSALWG</sequence>
<dbReference type="InterPro" id="IPR036812">
    <property type="entry name" value="NAD(P)_OxRdtase_dom_sf"/>
</dbReference>
<feature type="domain" description="NADP-dependent oxidoreductase" evidence="2">
    <location>
        <begin position="22"/>
        <end position="345"/>
    </location>
</feature>
<dbReference type="EMBL" id="CM003147">
    <property type="protein sequence ID" value="KIS68662.1"/>
    <property type="molecule type" value="Genomic_DNA"/>
</dbReference>
<dbReference type="VEuPathDB" id="FungiDB:UMAG_03233"/>
<reference evidence="3 4" key="1">
    <citation type="journal article" date="2006" name="Nature">
        <title>Insights from the genome of the biotrophic fungal plant pathogen Ustilago maydis.</title>
        <authorList>
            <person name="Kamper J."/>
            <person name="Kahmann R."/>
            <person name="Bolker M."/>
            <person name="Ma L.J."/>
            <person name="Brefort T."/>
            <person name="Saville B.J."/>
            <person name="Banuett F."/>
            <person name="Kronstad J.W."/>
            <person name="Gold S.E."/>
            <person name="Muller O."/>
            <person name="Perlin M.H."/>
            <person name="Wosten H.A."/>
            <person name="de Vries R."/>
            <person name="Ruiz-Herrera J."/>
            <person name="Reynaga-Pena C.G."/>
            <person name="Snetselaar K."/>
            <person name="McCann M."/>
            <person name="Perez-Martin J."/>
            <person name="Feldbrugge M."/>
            <person name="Basse C.W."/>
            <person name="Steinberg G."/>
            <person name="Ibeas J.I."/>
            <person name="Holloman W."/>
            <person name="Guzman P."/>
            <person name="Farman M."/>
            <person name="Stajich J.E."/>
            <person name="Sentandreu R."/>
            <person name="Gonzalez-Prieto J.M."/>
            <person name="Kennell J.C."/>
            <person name="Molina L."/>
            <person name="Schirawski J."/>
            <person name="Mendoza-Mendoza A."/>
            <person name="Greilinger D."/>
            <person name="Munch K."/>
            <person name="Rossel N."/>
            <person name="Scherer M."/>
            <person name="Vranes M."/>
            <person name="Ladendorf O."/>
            <person name="Vincon V."/>
            <person name="Fuchs U."/>
            <person name="Sandrock B."/>
            <person name="Meng S."/>
            <person name="Ho E.C."/>
            <person name="Cahill M.J."/>
            <person name="Boyce K.J."/>
            <person name="Klose J."/>
            <person name="Klosterman S.J."/>
            <person name="Deelstra H.J."/>
            <person name="Ortiz-Castellanos L."/>
            <person name="Li W."/>
            <person name="Sanchez-Alonso P."/>
            <person name="Schreier P.H."/>
            <person name="Hauser-Hahn I."/>
            <person name="Vaupel M."/>
            <person name="Koopmann E."/>
            <person name="Friedrich G."/>
            <person name="Voss H."/>
            <person name="Schluter T."/>
            <person name="Margolis J."/>
            <person name="Platt D."/>
            <person name="Swimmer C."/>
            <person name="Gnirke A."/>
            <person name="Chen F."/>
            <person name="Vysotskaia V."/>
            <person name="Mannhaupt G."/>
            <person name="Guldener U."/>
            <person name="Munsterkotter M."/>
            <person name="Haase D."/>
            <person name="Oesterheld M."/>
            <person name="Mewes H.W."/>
            <person name="Mauceli E.W."/>
            <person name="DeCaprio D."/>
            <person name="Wade C.M."/>
            <person name="Butler J."/>
            <person name="Young S."/>
            <person name="Jaffe D.B."/>
            <person name="Calvo S."/>
            <person name="Nusbaum C."/>
            <person name="Galagan J."/>
            <person name="Birren B.W."/>
        </authorList>
    </citation>
    <scope>NUCLEOTIDE SEQUENCE [LARGE SCALE GENOMIC DNA]</scope>
    <source>
        <strain evidence="4">DSM 14603 / FGSC 9021 / UM521</strain>
    </source>
</reference>
<keyword evidence="4" id="KW-1185">Reference proteome</keyword>
<organism evidence="3 4">
    <name type="scientific">Mycosarcoma maydis</name>
    <name type="common">Corn smut fungus</name>
    <name type="synonym">Ustilago maydis</name>
    <dbReference type="NCBI Taxonomy" id="5270"/>
    <lineage>
        <taxon>Eukaryota</taxon>
        <taxon>Fungi</taxon>
        <taxon>Dikarya</taxon>
        <taxon>Basidiomycota</taxon>
        <taxon>Ustilaginomycotina</taxon>
        <taxon>Ustilaginomycetes</taxon>
        <taxon>Ustilaginales</taxon>
        <taxon>Ustilaginaceae</taxon>
        <taxon>Mycosarcoma</taxon>
    </lineage>
</organism>
<dbReference type="InParanoid" id="A0A0D1C4U0"/>
<dbReference type="InterPro" id="IPR023210">
    <property type="entry name" value="NADP_OxRdtase_dom"/>
</dbReference>
<dbReference type="KEGG" id="uma:UMAG_03233"/>
<dbReference type="RefSeq" id="XP_011389659.1">
    <property type="nucleotide sequence ID" value="XM_011391357.1"/>
</dbReference>
<dbReference type="InterPro" id="IPR050791">
    <property type="entry name" value="Aldo-Keto_reductase"/>
</dbReference>
<dbReference type="PANTHER" id="PTHR43625">
    <property type="entry name" value="AFLATOXIN B1 ALDEHYDE REDUCTASE"/>
    <property type="match status" value="1"/>
</dbReference>